<name>A0ACB8E4U1_DERSI</name>
<gene>
    <name evidence="1" type="ORF">HPB49_025240</name>
</gene>
<organism evidence="1 2">
    <name type="scientific">Dermacentor silvarum</name>
    <name type="common">Tick</name>
    <dbReference type="NCBI Taxonomy" id="543639"/>
    <lineage>
        <taxon>Eukaryota</taxon>
        <taxon>Metazoa</taxon>
        <taxon>Ecdysozoa</taxon>
        <taxon>Arthropoda</taxon>
        <taxon>Chelicerata</taxon>
        <taxon>Arachnida</taxon>
        <taxon>Acari</taxon>
        <taxon>Parasitiformes</taxon>
        <taxon>Ixodida</taxon>
        <taxon>Ixodoidea</taxon>
        <taxon>Ixodidae</taxon>
        <taxon>Rhipicephalinae</taxon>
        <taxon>Dermacentor</taxon>
    </lineage>
</organism>
<sequence length="197" mass="22340">MQRMDNRVLPWDRSSISLVEGLPAAHTEATHHRLALPRHHRSSGHLHNLPLPAPRTRAARIQATRWLPRVAILRLPTRQLGHLAFQEPHLQEQQVLHPLQLPTQLQRQLLLAMHNIAKATHKAMAWLTAMGQVEATHREVLTSVPTHRVAQQRRCATLQGTLAMVTTGLLSQLVNRLLLMVPMSSRVILLVPTLRLR</sequence>
<accession>A0ACB8E4U1</accession>
<dbReference type="Proteomes" id="UP000821865">
    <property type="component" value="Chromosome 1"/>
</dbReference>
<evidence type="ECO:0000313" key="1">
    <source>
        <dbReference type="EMBL" id="KAH7981545.1"/>
    </source>
</evidence>
<reference evidence="1" key="1">
    <citation type="submission" date="2020-05" db="EMBL/GenBank/DDBJ databases">
        <title>Large-scale comparative analyses of tick genomes elucidate their genetic diversity and vector capacities.</title>
        <authorList>
            <person name="Jia N."/>
            <person name="Wang J."/>
            <person name="Shi W."/>
            <person name="Du L."/>
            <person name="Sun Y."/>
            <person name="Zhan W."/>
            <person name="Jiang J."/>
            <person name="Wang Q."/>
            <person name="Zhang B."/>
            <person name="Ji P."/>
            <person name="Sakyi L.B."/>
            <person name="Cui X."/>
            <person name="Yuan T."/>
            <person name="Jiang B."/>
            <person name="Yang W."/>
            <person name="Lam T.T.-Y."/>
            <person name="Chang Q."/>
            <person name="Ding S."/>
            <person name="Wang X."/>
            <person name="Zhu J."/>
            <person name="Ruan X."/>
            <person name="Zhao L."/>
            <person name="Wei J."/>
            <person name="Que T."/>
            <person name="Du C."/>
            <person name="Cheng J."/>
            <person name="Dai P."/>
            <person name="Han X."/>
            <person name="Huang E."/>
            <person name="Gao Y."/>
            <person name="Liu J."/>
            <person name="Shao H."/>
            <person name="Ye R."/>
            <person name="Li L."/>
            <person name="Wei W."/>
            <person name="Wang X."/>
            <person name="Wang C."/>
            <person name="Yang T."/>
            <person name="Huo Q."/>
            <person name="Li W."/>
            <person name="Guo W."/>
            <person name="Chen H."/>
            <person name="Zhou L."/>
            <person name="Ni X."/>
            <person name="Tian J."/>
            <person name="Zhou Y."/>
            <person name="Sheng Y."/>
            <person name="Liu T."/>
            <person name="Pan Y."/>
            <person name="Xia L."/>
            <person name="Li J."/>
            <person name="Zhao F."/>
            <person name="Cao W."/>
        </authorList>
    </citation>
    <scope>NUCLEOTIDE SEQUENCE</scope>
    <source>
        <strain evidence="1">Dsil-2018</strain>
    </source>
</reference>
<proteinExistence type="predicted"/>
<comment type="caution">
    <text evidence="1">The sequence shown here is derived from an EMBL/GenBank/DDBJ whole genome shotgun (WGS) entry which is preliminary data.</text>
</comment>
<keyword evidence="2" id="KW-1185">Reference proteome</keyword>
<protein>
    <submittedName>
        <fullName evidence="1">Uncharacterized protein</fullName>
    </submittedName>
</protein>
<dbReference type="EMBL" id="CM023470">
    <property type="protein sequence ID" value="KAH7981545.1"/>
    <property type="molecule type" value="Genomic_DNA"/>
</dbReference>
<evidence type="ECO:0000313" key="2">
    <source>
        <dbReference type="Proteomes" id="UP000821865"/>
    </source>
</evidence>